<keyword evidence="3" id="KW-0804">Transcription</keyword>
<evidence type="ECO:0000259" key="5">
    <source>
        <dbReference type="PROSITE" id="PS50110"/>
    </source>
</evidence>
<gene>
    <name evidence="6" type="ORF">H1P_190025</name>
</gene>
<dbReference type="OrthoDB" id="581777at2"/>
<dbReference type="SUPFAM" id="SSF111384">
    <property type="entry name" value="OmpH-like"/>
    <property type="match status" value="1"/>
</dbReference>
<dbReference type="PANTHER" id="PTHR43214">
    <property type="entry name" value="TWO-COMPONENT RESPONSE REGULATOR"/>
    <property type="match status" value="1"/>
</dbReference>
<sequence>MIRILIVDDQSFTRKAIQAILEKEADFQVIGQAANGIEALKFIQQNRPDIALVDLEMPEMNGFSLTYQVAQDFAETKVVILSACEDRDSIDTAVKAGARGYLLKTTSGQEISDTIRYVQRGYFQLGPGLFEKILSSLNNIPPVTTEELSRFQNSSQRTVEKLEAEMLRKNDLVRRDLFNELERQIDSLKQDFRKGLEVFQQRVGDRMNQGLNSLSDRFEREVDFDPHIWEKQINARDLERQQQVNRMLTGTKKSMLNLEKKVDFLRNCLIFLAVTFLAEKIAMFVF</sequence>
<accession>A0A563VP46</accession>
<keyword evidence="4" id="KW-0597">Phosphoprotein</keyword>
<dbReference type="GO" id="GO:0000160">
    <property type="term" value="P:phosphorelay signal transduction system"/>
    <property type="evidence" value="ECO:0007669"/>
    <property type="project" value="InterPro"/>
</dbReference>
<feature type="domain" description="Response regulatory" evidence="5">
    <location>
        <begin position="3"/>
        <end position="119"/>
    </location>
</feature>
<dbReference type="GO" id="GO:0003677">
    <property type="term" value="F:DNA binding"/>
    <property type="evidence" value="ECO:0007669"/>
    <property type="project" value="UniProtKB-KW"/>
</dbReference>
<proteinExistence type="predicted"/>
<protein>
    <submittedName>
        <fullName evidence="6">Response regulator containing a CheY-like receiver domain and an HTH DNA-binding domain</fullName>
    </submittedName>
</protein>
<dbReference type="InterPro" id="IPR011006">
    <property type="entry name" value="CheY-like_superfamily"/>
</dbReference>
<dbReference type="InterPro" id="IPR039420">
    <property type="entry name" value="WalR-like"/>
</dbReference>
<evidence type="ECO:0000256" key="2">
    <source>
        <dbReference type="ARBA" id="ARBA00023125"/>
    </source>
</evidence>
<keyword evidence="2 6" id="KW-0238">DNA-binding</keyword>
<dbReference type="Proteomes" id="UP000320055">
    <property type="component" value="Unassembled WGS sequence"/>
</dbReference>
<dbReference type="PROSITE" id="PS50110">
    <property type="entry name" value="RESPONSE_REGULATORY"/>
    <property type="match status" value="1"/>
</dbReference>
<keyword evidence="7" id="KW-1185">Reference proteome</keyword>
<dbReference type="AlphaFoldDB" id="A0A563VP46"/>
<evidence type="ECO:0000256" key="1">
    <source>
        <dbReference type="ARBA" id="ARBA00023015"/>
    </source>
</evidence>
<keyword evidence="1" id="KW-0805">Transcription regulation</keyword>
<dbReference type="EMBL" id="CAACVJ010000101">
    <property type="protein sequence ID" value="VEP13226.1"/>
    <property type="molecule type" value="Genomic_DNA"/>
</dbReference>
<dbReference type="SUPFAM" id="SSF52172">
    <property type="entry name" value="CheY-like"/>
    <property type="match status" value="1"/>
</dbReference>
<dbReference type="PANTHER" id="PTHR43214:SF41">
    <property type="entry name" value="NITRATE_NITRITE RESPONSE REGULATOR PROTEIN NARP"/>
    <property type="match status" value="1"/>
</dbReference>
<dbReference type="Pfam" id="PF00072">
    <property type="entry name" value="Response_reg"/>
    <property type="match status" value="1"/>
</dbReference>
<dbReference type="InterPro" id="IPR001789">
    <property type="entry name" value="Sig_transdc_resp-reg_receiver"/>
</dbReference>
<evidence type="ECO:0000256" key="3">
    <source>
        <dbReference type="ARBA" id="ARBA00023163"/>
    </source>
</evidence>
<feature type="modified residue" description="4-aspartylphosphate" evidence="4">
    <location>
        <position position="54"/>
    </location>
</feature>
<dbReference type="InterPro" id="IPR024930">
    <property type="entry name" value="Skp_dom_sf"/>
</dbReference>
<dbReference type="Gene3D" id="3.40.50.2300">
    <property type="match status" value="1"/>
</dbReference>
<organism evidence="6 7">
    <name type="scientific">Hyella patelloides LEGE 07179</name>
    <dbReference type="NCBI Taxonomy" id="945734"/>
    <lineage>
        <taxon>Bacteria</taxon>
        <taxon>Bacillati</taxon>
        <taxon>Cyanobacteriota</taxon>
        <taxon>Cyanophyceae</taxon>
        <taxon>Pleurocapsales</taxon>
        <taxon>Hyellaceae</taxon>
        <taxon>Hyella</taxon>
    </lineage>
</organism>
<reference evidence="6 7" key="1">
    <citation type="submission" date="2019-01" db="EMBL/GenBank/DDBJ databases">
        <authorList>
            <person name="Brito A."/>
        </authorList>
    </citation>
    <scope>NUCLEOTIDE SEQUENCE [LARGE SCALE GENOMIC DNA]</scope>
    <source>
        <strain evidence="6">1</strain>
    </source>
</reference>
<dbReference type="InterPro" id="IPR058245">
    <property type="entry name" value="NreC/VraR/RcsB-like_REC"/>
</dbReference>
<dbReference type="CDD" id="cd17535">
    <property type="entry name" value="REC_NarL-like"/>
    <property type="match status" value="1"/>
</dbReference>
<name>A0A563VP46_9CYAN</name>
<evidence type="ECO:0000313" key="7">
    <source>
        <dbReference type="Proteomes" id="UP000320055"/>
    </source>
</evidence>
<dbReference type="SMART" id="SM00448">
    <property type="entry name" value="REC"/>
    <property type="match status" value="1"/>
</dbReference>
<evidence type="ECO:0000256" key="4">
    <source>
        <dbReference type="PROSITE-ProRule" id="PRU00169"/>
    </source>
</evidence>
<evidence type="ECO:0000313" key="6">
    <source>
        <dbReference type="EMBL" id="VEP13226.1"/>
    </source>
</evidence>
<dbReference type="RefSeq" id="WP_144864408.1">
    <property type="nucleotide sequence ID" value="NZ_LR213780.1"/>
</dbReference>